<gene>
    <name evidence="3" type="primary">LOC107776526</name>
</gene>
<accession>A0A1S3YI68</accession>
<feature type="region of interest" description="Disordered" evidence="2">
    <location>
        <begin position="174"/>
        <end position="197"/>
    </location>
</feature>
<feature type="compositionally biased region" description="Acidic residues" evidence="2">
    <location>
        <begin position="183"/>
        <end position="194"/>
    </location>
</feature>
<name>A0A1S3YI68_TOBAC</name>
<sequence length="445" mass="51187">MDIYYNFVNDKDALIIELRDAEQSRDDLMVVVDDLKEIIETLSKEKNTLVEKIAATEQERDDMVVSIVDLRKQVEEVTREHSLLKNKQKNGWTTLRERKWLERLNLSLRGTMEGSSQQWHMDSDCSKLITGRTNDFLSLKALHGGSVSFEYGKKGYILGVGRIGNSMIPLNSRVPGPLRDSAGTEDETPTDIEEPGPSITISEVENRVVDAPKNIKEALEDADWITAMQEELRQLERNRLAEKDATDDNSKQIEKKKKETWLLWDRKGSVSEELGSLQKQKVEPLGLEGEDVEVSNGASDEDEEDDNDEVTFRDVQRNLKTYSLKKLMSLANVIMDIYYDFVNDKDALIIEIRDAEQSRDDLMVVVDDLKEIIETLSKEKNTLVEKIASTKQERDDMVVSIVDLRKQVEEVTREHSLLKNKQKNGWTTLRERKWLERLNLSLRVS</sequence>
<protein>
    <submittedName>
        <fullName evidence="3">Uncharacterized protein</fullName>
    </submittedName>
</protein>
<proteinExistence type="predicted"/>
<evidence type="ECO:0000256" key="2">
    <source>
        <dbReference type="SAM" id="MobiDB-lite"/>
    </source>
</evidence>
<dbReference type="KEGG" id="nta:107776526"/>
<organism evidence="3">
    <name type="scientific">Nicotiana tabacum</name>
    <name type="common">Common tobacco</name>
    <dbReference type="NCBI Taxonomy" id="4097"/>
    <lineage>
        <taxon>Eukaryota</taxon>
        <taxon>Viridiplantae</taxon>
        <taxon>Streptophyta</taxon>
        <taxon>Embryophyta</taxon>
        <taxon>Tracheophyta</taxon>
        <taxon>Spermatophyta</taxon>
        <taxon>Magnoliopsida</taxon>
        <taxon>eudicotyledons</taxon>
        <taxon>Gunneridae</taxon>
        <taxon>Pentapetalae</taxon>
        <taxon>asterids</taxon>
        <taxon>lamiids</taxon>
        <taxon>Solanales</taxon>
        <taxon>Solanaceae</taxon>
        <taxon>Nicotianoideae</taxon>
        <taxon>Nicotianeae</taxon>
        <taxon>Nicotiana</taxon>
    </lineage>
</organism>
<dbReference type="RefSeq" id="XP_016451929.1">
    <property type="nucleotide sequence ID" value="XM_016596443.1"/>
</dbReference>
<dbReference type="OrthoDB" id="1243190at2759"/>
<feature type="region of interest" description="Disordered" evidence="2">
    <location>
        <begin position="285"/>
        <end position="309"/>
    </location>
</feature>
<dbReference type="PaxDb" id="4097-A0A1S3YI68"/>
<reference evidence="3" key="1">
    <citation type="submission" date="2025-08" db="UniProtKB">
        <authorList>
            <consortium name="RefSeq"/>
        </authorList>
    </citation>
    <scope>IDENTIFICATION</scope>
</reference>
<feature type="coiled-coil region" evidence="1">
    <location>
        <begin position="18"/>
        <end position="87"/>
    </location>
</feature>
<evidence type="ECO:0000313" key="3">
    <source>
        <dbReference type="RefSeq" id="XP_016451929.1"/>
    </source>
</evidence>
<dbReference type="AlphaFoldDB" id="A0A1S3YI68"/>
<feature type="coiled-coil region" evidence="1">
    <location>
        <begin position="359"/>
        <end position="421"/>
    </location>
</feature>
<feature type="compositionally biased region" description="Acidic residues" evidence="2">
    <location>
        <begin position="288"/>
        <end position="309"/>
    </location>
</feature>
<keyword evidence="1" id="KW-0175">Coiled coil</keyword>
<evidence type="ECO:0000256" key="1">
    <source>
        <dbReference type="SAM" id="Coils"/>
    </source>
</evidence>